<evidence type="ECO:0000256" key="5">
    <source>
        <dbReference type="ARBA" id="ARBA00023136"/>
    </source>
</evidence>
<accession>A0A2D0ND84</accession>
<dbReference type="NCBIfam" id="TIGR04057">
    <property type="entry name" value="SusC_RagA_signa"/>
    <property type="match status" value="1"/>
</dbReference>
<proteinExistence type="inferred from homology"/>
<evidence type="ECO:0000313" key="9">
    <source>
        <dbReference type="EMBL" id="PHN06139.1"/>
    </source>
</evidence>
<dbReference type="InterPro" id="IPR037066">
    <property type="entry name" value="Plug_dom_sf"/>
</dbReference>
<dbReference type="InterPro" id="IPR012910">
    <property type="entry name" value="Plug_dom"/>
</dbReference>
<organism evidence="9 10">
    <name type="scientific">Flavilitoribacter nigricans (strain ATCC 23147 / DSM 23189 / NBRC 102662 / NCIMB 1420 / SS-2)</name>
    <name type="common">Lewinella nigricans</name>
    <dbReference type="NCBI Taxonomy" id="1122177"/>
    <lineage>
        <taxon>Bacteria</taxon>
        <taxon>Pseudomonadati</taxon>
        <taxon>Bacteroidota</taxon>
        <taxon>Saprospiria</taxon>
        <taxon>Saprospirales</taxon>
        <taxon>Lewinellaceae</taxon>
        <taxon>Flavilitoribacter</taxon>
    </lineage>
</organism>
<keyword evidence="10" id="KW-1185">Reference proteome</keyword>
<name>A0A2D0ND84_FLAN2</name>
<dbReference type="Pfam" id="PF13715">
    <property type="entry name" value="CarbopepD_reg_2"/>
    <property type="match status" value="1"/>
</dbReference>
<dbReference type="InterPro" id="IPR036942">
    <property type="entry name" value="Beta-barrel_TonB_sf"/>
</dbReference>
<evidence type="ECO:0000313" key="10">
    <source>
        <dbReference type="Proteomes" id="UP000223913"/>
    </source>
</evidence>
<dbReference type="AlphaFoldDB" id="A0A2D0ND84"/>
<comment type="caution">
    <text evidence="9">The sequence shown here is derived from an EMBL/GenBank/DDBJ whole genome shotgun (WGS) entry which is preliminary data.</text>
</comment>
<keyword evidence="5 7" id="KW-0472">Membrane</keyword>
<dbReference type="PANTHER" id="PTHR30442:SF0">
    <property type="entry name" value="FE(3+) DICITRATE TRANSPORT PROTEIN FECA"/>
    <property type="match status" value="1"/>
</dbReference>
<keyword evidence="4 7" id="KW-0812">Transmembrane</keyword>
<dbReference type="Gene3D" id="2.40.170.20">
    <property type="entry name" value="TonB-dependent receptor, beta-barrel domain"/>
    <property type="match status" value="1"/>
</dbReference>
<gene>
    <name evidence="9" type="ORF">CRP01_14115</name>
</gene>
<protein>
    <submittedName>
        <fullName evidence="9">SusC/RagA family TonB-linked outer membrane protein</fullName>
    </submittedName>
</protein>
<dbReference type="PANTHER" id="PTHR30442">
    <property type="entry name" value="IRON III DICITRATE TRANSPORT PROTEIN FECA"/>
    <property type="match status" value="1"/>
</dbReference>
<dbReference type="Proteomes" id="UP000223913">
    <property type="component" value="Unassembled WGS sequence"/>
</dbReference>
<dbReference type="InterPro" id="IPR023996">
    <property type="entry name" value="TonB-dep_OMP_SusC/RagA"/>
</dbReference>
<evidence type="ECO:0000259" key="8">
    <source>
        <dbReference type="Pfam" id="PF07715"/>
    </source>
</evidence>
<dbReference type="PROSITE" id="PS52016">
    <property type="entry name" value="TONB_DEPENDENT_REC_3"/>
    <property type="match status" value="1"/>
</dbReference>
<dbReference type="Gene3D" id="2.170.130.10">
    <property type="entry name" value="TonB-dependent receptor, plug domain"/>
    <property type="match status" value="1"/>
</dbReference>
<evidence type="ECO:0000256" key="4">
    <source>
        <dbReference type="ARBA" id="ARBA00022692"/>
    </source>
</evidence>
<dbReference type="InterPro" id="IPR023997">
    <property type="entry name" value="TonB-dep_OMP_SusC/RagA_CS"/>
</dbReference>
<dbReference type="EMBL" id="PDUD01000019">
    <property type="protein sequence ID" value="PHN06139.1"/>
    <property type="molecule type" value="Genomic_DNA"/>
</dbReference>
<feature type="domain" description="TonB-dependent receptor plug" evidence="8">
    <location>
        <begin position="93"/>
        <end position="198"/>
    </location>
</feature>
<evidence type="ECO:0000256" key="1">
    <source>
        <dbReference type="ARBA" id="ARBA00004571"/>
    </source>
</evidence>
<comment type="similarity">
    <text evidence="7">Belongs to the TonB-dependent receptor family.</text>
</comment>
<dbReference type="SUPFAM" id="SSF49464">
    <property type="entry name" value="Carboxypeptidase regulatory domain-like"/>
    <property type="match status" value="1"/>
</dbReference>
<dbReference type="GO" id="GO:0009279">
    <property type="term" value="C:cell outer membrane"/>
    <property type="evidence" value="ECO:0007669"/>
    <property type="project" value="UniProtKB-SubCell"/>
</dbReference>
<dbReference type="FunFam" id="2.170.130.10:FF:000008">
    <property type="entry name" value="SusC/RagA family TonB-linked outer membrane protein"/>
    <property type="match status" value="1"/>
</dbReference>
<evidence type="ECO:0000256" key="7">
    <source>
        <dbReference type="PROSITE-ProRule" id="PRU01360"/>
    </source>
</evidence>
<keyword evidence="2 7" id="KW-0813">Transport</keyword>
<reference evidence="9 10" key="1">
    <citation type="submission" date="2017-10" db="EMBL/GenBank/DDBJ databases">
        <title>The draft genome sequence of Lewinella nigricans NBRC 102662.</title>
        <authorList>
            <person name="Wang K."/>
        </authorList>
    </citation>
    <scope>NUCLEOTIDE SEQUENCE [LARGE SCALE GENOMIC DNA]</scope>
    <source>
        <strain evidence="9 10">NBRC 102662</strain>
    </source>
</reference>
<dbReference type="Pfam" id="PF07715">
    <property type="entry name" value="Plug"/>
    <property type="match status" value="1"/>
</dbReference>
<evidence type="ECO:0000256" key="6">
    <source>
        <dbReference type="ARBA" id="ARBA00023237"/>
    </source>
</evidence>
<dbReference type="NCBIfam" id="TIGR04056">
    <property type="entry name" value="OMP_RagA_SusC"/>
    <property type="match status" value="1"/>
</dbReference>
<dbReference type="GO" id="GO:0033214">
    <property type="term" value="P:siderophore-iron import into cell"/>
    <property type="evidence" value="ECO:0007669"/>
    <property type="project" value="TreeGrafter"/>
</dbReference>
<keyword evidence="3 7" id="KW-1134">Transmembrane beta strand</keyword>
<dbReference type="InterPro" id="IPR008969">
    <property type="entry name" value="CarboxyPept-like_regulatory"/>
</dbReference>
<dbReference type="SUPFAM" id="SSF56935">
    <property type="entry name" value="Porins"/>
    <property type="match status" value="1"/>
</dbReference>
<keyword evidence="6 7" id="KW-0998">Cell outer membrane</keyword>
<dbReference type="OrthoDB" id="9768177at2"/>
<sequence length="993" mass="110967">MQVSGRITDENGVPIPGVTIRFKEDPTKGTVTDFDGLYSIEVPDESTVLVFSAVGFMMQEVIVGGQTVIDLRLKEDVKVLDEVVIVGYSSQVKKDLTGAVSTLKSEDIEDRNTVQLSQALQGSMPGVTVTRGSNAPGATANIRIRGVTTIGDSNPLIIVDGVPMDNINDINPNDVENISVLKDAASASIYGSRAAAGVILITTKRAKTGELGLQYNVEYGAERPTMNPEFVGAVRYMEMFNELSWNDAGNGADEYPTFTRDLVENYDDLNRQNPDLYPNTDWIALMQNDYAPRQSHSLSLTAGSDKIRTLTSLVYDNIGALYDGRTYQRMTARFNSDFSISDALSVSFDINFKRTISEQPAIDPMYRMRISAPIYAATWSDGRIASGKSGANIFAQTRYGGFNDDWYNLFGGRMALNFRPVEGLKLSAVLAPQMGVNKGKLFRKQIPYYAADDPTVFEGFMEGASTTSVSEVRNDYNRVTWQFLANYDKQFGDHGLNLMAGFESFQSFNESLSASRDQYDLHTFPYLSVGPLEYRDNGGSAWENAYNSYFGRIMYNYKGRYLLQGNVRFDASSRFHEDYRWGMFPSVSLGWVLSEESFFRDIEDLSFLKFRASWGTLGNERIGNYPYQSTIAFSNALFYQGNSVVASKTAAQVEYAIEDISWETTESYDIGLDVSLWDYRLTFSADYFEKSTKDMLLALEIPDYIGFDNPSQNTGKMRTTGWETQLTWKDQVGAFNYAFSVNFADFRSTMGDLGGTEFLGNQVKFAGSQFNEWYGYVSEGIFQTQEEVDASPVTNSSVRPGDVKYKDISGPDGVPDGMISPEYDRVLLGGSMPRYEYGGSIRLGFKGFDFALGVQGVGRQNNRLTGIMVNPFLEAWGNASTEYDGNYWSMYNTPEQNLNARYPRLSFNNGNNNYAMSDFWLHPGSYFRVKNVNLGYTLPQSITSQISLQSLRVFVNTIDLLTIDRYPQGWDPEASVHGYPITTSFIIGLSAKF</sequence>
<comment type="subcellular location">
    <subcellularLocation>
        <location evidence="1 7">Cell outer membrane</location>
        <topology evidence="1 7">Multi-pass membrane protein</topology>
    </subcellularLocation>
</comment>
<dbReference type="InterPro" id="IPR039426">
    <property type="entry name" value="TonB-dep_rcpt-like"/>
</dbReference>
<dbReference type="Gene3D" id="2.60.40.1120">
    <property type="entry name" value="Carboxypeptidase-like, regulatory domain"/>
    <property type="match status" value="1"/>
</dbReference>
<evidence type="ECO:0000256" key="2">
    <source>
        <dbReference type="ARBA" id="ARBA00022448"/>
    </source>
</evidence>
<evidence type="ECO:0000256" key="3">
    <source>
        <dbReference type="ARBA" id="ARBA00022452"/>
    </source>
</evidence>